<keyword evidence="2" id="KW-1185">Reference proteome</keyword>
<comment type="caution">
    <text evidence="1">The sequence shown here is derived from an EMBL/GenBank/DDBJ whole genome shotgun (WGS) entry which is preliminary data.</text>
</comment>
<protein>
    <submittedName>
        <fullName evidence="1">31842_t:CDS:1</fullName>
    </submittedName>
</protein>
<organism evidence="1 2">
    <name type="scientific">Racocetra persica</name>
    <dbReference type="NCBI Taxonomy" id="160502"/>
    <lineage>
        <taxon>Eukaryota</taxon>
        <taxon>Fungi</taxon>
        <taxon>Fungi incertae sedis</taxon>
        <taxon>Mucoromycota</taxon>
        <taxon>Glomeromycotina</taxon>
        <taxon>Glomeromycetes</taxon>
        <taxon>Diversisporales</taxon>
        <taxon>Gigasporaceae</taxon>
        <taxon>Racocetra</taxon>
    </lineage>
</organism>
<feature type="non-terminal residue" evidence="1">
    <location>
        <position position="58"/>
    </location>
</feature>
<name>A0ACA9SAD0_9GLOM</name>
<evidence type="ECO:0000313" key="2">
    <source>
        <dbReference type="Proteomes" id="UP000789920"/>
    </source>
</evidence>
<evidence type="ECO:0000313" key="1">
    <source>
        <dbReference type="EMBL" id="CAG8833259.1"/>
    </source>
</evidence>
<sequence length="58" mass="6801">LVAHERIKHRNNKTILHRKLLIQPPLEQVAFYQDTLIVLIKKCLGFNRHSIDAKQGED</sequence>
<reference evidence="1" key="1">
    <citation type="submission" date="2021-06" db="EMBL/GenBank/DDBJ databases">
        <authorList>
            <person name="Kallberg Y."/>
            <person name="Tangrot J."/>
            <person name="Rosling A."/>
        </authorList>
    </citation>
    <scope>NUCLEOTIDE SEQUENCE</scope>
    <source>
        <strain evidence="1">MA461A</strain>
    </source>
</reference>
<dbReference type="EMBL" id="CAJVQC010106010">
    <property type="protein sequence ID" value="CAG8833259.1"/>
    <property type="molecule type" value="Genomic_DNA"/>
</dbReference>
<proteinExistence type="predicted"/>
<dbReference type="Proteomes" id="UP000789920">
    <property type="component" value="Unassembled WGS sequence"/>
</dbReference>
<feature type="non-terminal residue" evidence="1">
    <location>
        <position position="1"/>
    </location>
</feature>
<accession>A0ACA9SAD0</accession>
<gene>
    <name evidence="1" type="ORF">RPERSI_LOCUS28762</name>
</gene>